<accession>A0A8E2ECR0</accession>
<dbReference type="SUPFAM" id="SSF159245">
    <property type="entry name" value="AttH-like"/>
    <property type="match status" value="1"/>
</dbReference>
<dbReference type="EMBL" id="KV744923">
    <property type="protein sequence ID" value="OCK81369.1"/>
    <property type="molecule type" value="Genomic_DNA"/>
</dbReference>
<dbReference type="Proteomes" id="UP000250266">
    <property type="component" value="Unassembled WGS sequence"/>
</dbReference>
<protein>
    <submittedName>
        <fullName evidence="1">Uncharacterized protein</fullName>
    </submittedName>
</protein>
<reference evidence="1 2" key="1">
    <citation type="journal article" date="2016" name="Nat. Commun.">
        <title>Ectomycorrhizal ecology is imprinted in the genome of the dominant symbiotic fungus Cenococcum geophilum.</title>
        <authorList>
            <consortium name="DOE Joint Genome Institute"/>
            <person name="Peter M."/>
            <person name="Kohler A."/>
            <person name="Ohm R.A."/>
            <person name="Kuo A."/>
            <person name="Krutzmann J."/>
            <person name="Morin E."/>
            <person name="Arend M."/>
            <person name="Barry K.W."/>
            <person name="Binder M."/>
            <person name="Choi C."/>
            <person name="Clum A."/>
            <person name="Copeland A."/>
            <person name="Grisel N."/>
            <person name="Haridas S."/>
            <person name="Kipfer T."/>
            <person name="LaButti K."/>
            <person name="Lindquist E."/>
            <person name="Lipzen A."/>
            <person name="Maire R."/>
            <person name="Meier B."/>
            <person name="Mihaltcheva S."/>
            <person name="Molinier V."/>
            <person name="Murat C."/>
            <person name="Poggeler S."/>
            <person name="Quandt C.A."/>
            <person name="Sperisen C."/>
            <person name="Tritt A."/>
            <person name="Tisserant E."/>
            <person name="Crous P.W."/>
            <person name="Henrissat B."/>
            <person name="Nehls U."/>
            <person name="Egli S."/>
            <person name="Spatafora J.W."/>
            <person name="Grigoriev I.V."/>
            <person name="Martin F.M."/>
        </authorList>
    </citation>
    <scope>NUCLEOTIDE SEQUENCE [LARGE SCALE GENOMIC DNA]</scope>
    <source>
        <strain evidence="1 2">CBS 459.81</strain>
    </source>
</reference>
<dbReference type="AlphaFoldDB" id="A0A8E2ECR0"/>
<gene>
    <name evidence="1" type="ORF">K432DRAFT_295638</name>
</gene>
<dbReference type="PANTHER" id="PTHR40617:SF1">
    <property type="entry name" value="ATTH DOMAIN-CONTAINING PROTEIN-RELATED"/>
    <property type="match status" value="1"/>
</dbReference>
<sequence length="237" mass="25704">MSNNATAGDSGLLHIWATTADQISSINSISTNPKIAFNLTFQPKGPFLYQAGGGDYTWGIGTAWAFDAPEAWLTGTLTIAGATVNVVPEQSMGWFDWQWGPGYAPAGWHAHVILLDNGVKIVIMITNPSTLYTQVAVSTMQFPDGHHEVYPIDTDIHPCGPWVSKDTNLTYYNEYHINIPEKRTSLAVKLRMEGGEATLLSDPTPANSINDAYATYEGIFDGVPVTGWGIAERRVGG</sequence>
<dbReference type="Gene3D" id="2.40.370.10">
    <property type="entry name" value="AttH-like domain"/>
    <property type="match status" value="1"/>
</dbReference>
<dbReference type="PANTHER" id="PTHR40617">
    <property type="entry name" value="TERPENE CYCLASE ASQC"/>
    <property type="match status" value="1"/>
</dbReference>
<name>A0A8E2ECR0_9PEZI</name>
<dbReference type="OrthoDB" id="5295747at2759"/>
<keyword evidence="2" id="KW-1185">Reference proteome</keyword>
<organism evidence="1 2">
    <name type="scientific">Lepidopterella palustris CBS 459.81</name>
    <dbReference type="NCBI Taxonomy" id="1314670"/>
    <lineage>
        <taxon>Eukaryota</taxon>
        <taxon>Fungi</taxon>
        <taxon>Dikarya</taxon>
        <taxon>Ascomycota</taxon>
        <taxon>Pezizomycotina</taxon>
        <taxon>Dothideomycetes</taxon>
        <taxon>Pleosporomycetidae</taxon>
        <taxon>Mytilinidiales</taxon>
        <taxon>Argynnaceae</taxon>
        <taxon>Lepidopterella</taxon>
    </lineage>
</organism>
<proteinExistence type="predicted"/>
<evidence type="ECO:0000313" key="1">
    <source>
        <dbReference type="EMBL" id="OCK81369.1"/>
    </source>
</evidence>
<dbReference type="InterPro" id="IPR023374">
    <property type="entry name" value="AttH-like_dom_sf"/>
</dbReference>
<dbReference type="InterPro" id="IPR053112">
    <property type="entry name" value="Fungal_Dehydratase/Hydratase"/>
</dbReference>
<evidence type="ECO:0000313" key="2">
    <source>
        <dbReference type="Proteomes" id="UP000250266"/>
    </source>
</evidence>